<evidence type="ECO:0000313" key="2">
    <source>
        <dbReference type="Proteomes" id="UP000322080"/>
    </source>
</evidence>
<sequence length="122" mass="13805">MHDYPPRSPETLAAMERTRAAGKQLEADALAVAIWLAARTPGILVRLEIQRHHGCEDHEIAYVVPHVTERQTRRKLRATAERSLQALGWTLKPEGRDVWSISFRVKGARCPLTSASRQSRGW</sequence>
<name>A0A5D0RJW7_9RHOB</name>
<dbReference type="EMBL" id="VSIY01000005">
    <property type="protein sequence ID" value="TYB81713.1"/>
    <property type="molecule type" value="Genomic_DNA"/>
</dbReference>
<dbReference type="Proteomes" id="UP000322080">
    <property type="component" value="Unassembled WGS sequence"/>
</dbReference>
<comment type="caution">
    <text evidence="1">The sequence shown here is derived from an EMBL/GenBank/DDBJ whole genome shotgun (WGS) entry which is preliminary data.</text>
</comment>
<accession>A0A5D0RJW7</accession>
<keyword evidence="2" id="KW-1185">Reference proteome</keyword>
<dbReference type="AlphaFoldDB" id="A0A5D0RJW7"/>
<evidence type="ECO:0000313" key="1">
    <source>
        <dbReference type="EMBL" id="TYB81713.1"/>
    </source>
</evidence>
<organism evidence="1 2">
    <name type="scientific">Maritimibacter fusiformis</name>
    <dbReference type="NCBI Taxonomy" id="2603819"/>
    <lineage>
        <taxon>Bacteria</taxon>
        <taxon>Pseudomonadati</taxon>
        <taxon>Pseudomonadota</taxon>
        <taxon>Alphaproteobacteria</taxon>
        <taxon>Rhodobacterales</taxon>
        <taxon>Roseobacteraceae</taxon>
        <taxon>Maritimibacter</taxon>
    </lineage>
</organism>
<protein>
    <submittedName>
        <fullName evidence="1">Uncharacterized protein</fullName>
    </submittedName>
</protein>
<gene>
    <name evidence="1" type="ORF">FVF75_08370</name>
</gene>
<proteinExistence type="predicted"/>
<reference evidence="1 2" key="1">
    <citation type="submission" date="2019-08" db="EMBL/GenBank/DDBJ databases">
        <title>Identification of a novel species of the genus Boseongicola.</title>
        <authorList>
            <person name="Zhang X.-Q."/>
        </authorList>
    </citation>
    <scope>NUCLEOTIDE SEQUENCE [LARGE SCALE GENOMIC DNA]</scope>
    <source>
        <strain evidence="1 2">HY14</strain>
    </source>
</reference>